<feature type="transmembrane region" description="Helical" evidence="1">
    <location>
        <begin position="87"/>
        <end position="108"/>
    </location>
</feature>
<name>A0A0K2GCL7_NITMO</name>
<dbReference type="InterPro" id="IPR000160">
    <property type="entry name" value="GGDEF_dom"/>
</dbReference>
<dbReference type="STRING" id="42253.NITMOv2_2187"/>
<dbReference type="RefSeq" id="WP_053379749.1">
    <property type="nucleotide sequence ID" value="NZ_CP011801.1"/>
</dbReference>
<keyword evidence="1" id="KW-0472">Membrane</keyword>
<dbReference type="CDD" id="cd01949">
    <property type="entry name" value="GGDEF"/>
    <property type="match status" value="1"/>
</dbReference>
<evidence type="ECO:0000313" key="4">
    <source>
        <dbReference type="Proteomes" id="UP000069205"/>
    </source>
</evidence>
<dbReference type="InterPro" id="IPR043128">
    <property type="entry name" value="Rev_trsase/Diguanyl_cyclase"/>
</dbReference>
<feature type="domain" description="GGDEF" evidence="2">
    <location>
        <begin position="108"/>
        <end position="296"/>
    </location>
</feature>
<evidence type="ECO:0000259" key="2">
    <source>
        <dbReference type="SMART" id="SM00267"/>
    </source>
</evidence>
<dbReference type="PATRIC" id="fig|42253.5.peg.2154"/>
<organism evidence="3 4">
    <name type="scientific">Nitrospira moscoviensis</name>
    <dbReference type="NCBI Taxonomy" id="42253"/>
    <lineage>
        <taxon>Bacteria</taxon>
        <taxon>Pseudomonadati</taxon>
        <taxon>Nitrospirota</taxon>
        <taxon>Nitrospiria</taxon>
        <taxon>Nitrospirales</taxon>
        <taxon>Nitrospiraceae</taxon>
        <taxon>Nitrospira</taxon>
    </lineage>
</organism>
<dbReference type="InterPro" id="IPR052155">
    <property type="entry name" value="Biofilm_reg_signaling"/>
</dbReference>
<dbReference type="SUPFAM" id="SSF55073">
    <property type="entry name" value="Nucleotide cyclase"/>
    <property type="match status" value="1"/>
</dbReference>
<dbReference type="Proteomes" id="UP000069205">
    <property type="component" value="Chromosome"/>
</dbReference>
<evidence type="ECO:0000256" key="1">
    <source>
        <dbReference type="SAM" id="Phobius"/>
    </source>
</evidence>
<dbReference type="Pfam" id="PF00990">
    <property type="entry name" value="GGDEF"/>
    <property type="match status" value="2"/>
</dbReference>
<evidence type="ECO:0000313" key="3">
    <source>
        <dbReference type="EMBL" id="ALA58604.1"/>
    </source>
</evidence>
<dbReference type="PANTHER" id="PTHR44757">
    <property type="entry name" value="DIGUANYLATE CYCLASE DGCP"/>
    <property type="match status" value="1"/>
</dbReference>
<gene>
    <name evidence="3" type="ORF">NITMOv2_2187</name>
</gene>
<sequence>MATMQHHDVPPPSLAQGKFSIHDFRLPSARARGSRSGRTLSRAWASICVGLSALACAASLAWMLTAPDGRLEARVSAAALKDVKQRLLLGGIGAVMSLGIGIIGVLCWPRKSRLTTHGGAPPLSTYDGMTGLPTRRLFDVLLTQALARAEATSRLVAVLVIDLVHYGVGSHARREEGDQTPGASHRWLPTPLVVRVQAARIKSVLHAQDALARLDERRFAVVLDNVQQAAEFLATARAIRQTIGLPLQIEGQELLLSCRIGGAIAPWDGVEADGLLKKAALMLSQSQDNDGAIAFASDPTTGHAFGRPTSGRFSATENRLSNQLITGR</sequence>
<protein>
    <recommendedName>
        <fullName evidence="2">GGDEF domain-containing protein</fullName>
    </recommendedName>
</protein>
<keyword evidence="1" id="KW-0812">Transmembrane</keyword>
<keyword evidence="1" id="KW-1133">Transmembrane helix</keyword>
<dbReference type="SMART" id="SM00267">
    <property type="entry name" value="GGDEF"/>
    <property type="match status" value="1"/>
</dbReference>
<dbReference type="AlphaFoldDB" id="A0A0K2GCL7"/>
<keyword evidence="4" id="KW-1185">Reference proteome</keyword>
<dbReference type="PANTHER" id="PTHR44757:SF2">
    <property type="entry name" value="BIOFILM ARCHITECTURE MAINTENANCE PROTEIN MBAA"/>
    <property type="match status" value="1"/>
</dbReference>
<proteinExistence type="predicted"/>
<reference evidence="3 4" key="1">
    <citation type="journal article" date="2015" name="Proc. Natl. Acad. Sci. U.S.A.">
        <title>Expanded metabolic versatility of ubiquitous nitrite-oxidizing bacteria from the genus Nitrospira.</title>
        <authorList>
            <person name="Koch H."/>
            <person name="Lucker S."/>
            <person name="Albertsen M."/>
            <person name="Kitzinger K."/>
            <person name="Herbold C."/>
            <person name="Spieck E."/>
            <person name="Nielsen P.H."/>
            <person name="Wagner M."/>
            <person name="Daims H."/>
        </authorList>
    </citation>
    <scope>NUCLEOTIDE SEQUENCE [LARGE SCALE GENOMIC DNA]</scope>
    <source>
        <strain evidence="3 4">NSP M-1</strain>
    </source>
</reference>
<dbReference type="InterPro" id="IPR029787">
    <property type="entry name" value="Nucleotide_cyclase"/>
</dbReference>
<dbReference type="Gene3D" id="3.30.70.270">
    <property type="match status" value="1"/>
</dbReference>
<dbReference type="OrthoDB" id="9805520at2"/>
<accession>A0A0K2GCL7</accession>
<feature type="transmembrane region" description="Helical" evidence="1">
    <location>
        <begin position="43"/>
        <end position="67"/>
    </location>
</feature>
<dbReference type="KEGG" id="nmv:NITMOv2_2187"/>
<dbReference type="EMBL" id="CP011801">
    <property type="protein sequence ID" value="ALA58604.1"/>
    <property type="molecule type" value="Genomic_DNA"/>
</dbReference>